<name>A0A0A2B304_PROMR</name>
<protein>
    <submittedName>
        <fullName evidence="2">Uncharacterized protein</fullName>
    </submittedName>
</protein>
<proteinExistence type="predicted"/>
<organism evidence="2 3">
    <name type="scientific">Prochlorococcus marinus str. MIT 9401</name>
    <dbReference type="NCBI Taxonomy" id="167551"/>
    <lineage>
        <taxon>Bacteria</taxon>
        <taxon>Bacillati</taxon>
        <taxon>Cyanobacteriota</taxon>
        <taxon>Cyanophyceae</taxon>
        <taxon>Synechococcales</taxon>
        <taxon>Prochlorococcaceae</taxon>
        <taxon>Prochlorococcus</taxon>
    </lineage>
</organism>
<evidence type="ECO:0000256" key="1">
    <source>
        <dbReference type="SAM" id="Coils"/>
    </source>
</evidence>
<reference evidence="3" key="1">
    <citation type="journal article" date="2014" name="Sci. Data">
        <title>Genomes of diverse isolates of the marine cyanobacterium Prochlorococcus.</title>
        <authorList>
            <person name="Biller S."/>
            <person name="Berube P."/>
            <person name="Thompson J."/>
            <person name="Kelly L."/>
            <person name="Roggensack S."/>
            <person name="Awad L."/>
            <person name="Roache-Johnson K."/>
            <person name="Ding H."/>
            <person name="Giovannoni S.J."/>
            <person name="Moore L.R."/>
            <person name="Chisholm S.W."/>
        </authorList>
    </citation>
    <scope>NUCLEOTIDE SEQUENCE [LARGE SCALE GENOMIC DNA]</scope>
</reference>
<dbReference type="AlphaFoldDB" id="A0A0A2B304"/>
<evidence type="ECO:0000313" key="2">
    <source>
        <dbReference type="EMBL" id="KGG07517.1"/>
    </source>
</evidence>
<dbReference type="EMBL" id="JNAR01000015">
    <property type="protein sequence ID" value="KGG07517.1"/>
    <property type="molecule type" value="Genomic_DNA"/>
</dbReference>
<comment type="caution">
    <text evidence="2">The sequence shown here is derived from an EMBL/GenBank/DDBJ whole genome shotgun (WGS) entry which is preliminary data.</text>
</comment>
<evidence type="ECO:0000313" key="3">
    <source>
        <dbReference type="Proteomes" id="UP000030481"/>
    </source>
</evidence>
<sequence length="92" mass="10777">MSDLFGRFATTRQIEPLIGIKEKTLYRLRLNGVLVKGKHYRLKNPLNPKSHILYDVEAVIAELTRADLEERLIEKDKLEKKQKKITKKEFVA</sequence>
<feature type="coiled-coil region" evidence="1">
    <location>
        <begin position="61"/>
        <end position="88"/>
    </location>
</feature>
<accession>A0A0A2B304</accession>
<keyword evidence="1" id="KW-0175">Coiled coil</keyword>
<dbReference type="Proteomes" id="UP000030481">
    <property type="component" value="Unassembled WGS sequence"/>
</dbReference>
<gene>
    <name evidence="2" type="ORF">EV01_1132</name>
</gene>
<dbReference type="RefSeq" id="WP_032518573.1">
    <property type="nucleotide sequence ID" value="NZ_JNAR01000015.1"/>
</dbReference>